<evidence type="ECO:0000313" key="1">
    <source>
        <dbReference type="EMBL" id="MBK6008135.1"/>
    </source>
</evidence>
<protein>
    <submittedName>
        <fullName evidence="1">Uncharacterized protein</fullName>
    </submittedName>
</protein>
<gene>
    <name evidence="1" type="ORF">JJB11_18690</name>
</gene>
<comment type="caution">
    <text evidence="1">The sequence shown here is derived from an EMBL/GenBank/DDBJ whole genome shotgun (WGS) entry which is preliminary data.</text>
</comment>
<dbReference type="EMBL" id="JAEPWM010000008">
    <property type="protein sequence ID" value="MBK6008135.1"/>
    <property type="molecule type" value="Genomic_DNA"/>
</dbReference>
<organism evidence="1 2">
    <name type="scientific">Ramlibacter ginsenosidimutans</name>
    <dbReference type="NCBI Taxonomy" id="502333"/>
    <lineage>
        <taxon>Bacteria</taxon>
        <taxon>Pseudomonadati</taxon>
        <taxon>Pseudomonadota</taxon>
        <taxon>Betaproteobacteria</taxon>
        <taxon>Burkholderiales</taxon>
        <taxon>Comamonadaceae</taxon>
        <taxon>Ramlibacter</taxon>
    </lineage>
</organism>
<dbReference type="RefSeq" id="WP_201174896.1">
    <property type="nucleotide sequence ID" value="NZ_JAEPWM010000008.1"/>
</dbReference>
<sequence>MAQDDDTRTTTTQPFTLYAAKGRVYARNRDQKIVDLGTLTRGDDGWSYLLDGNQQSAGGFSSDEQALRDLGRNLRFLWLDGQFTAVADAKDDATLALDGATRLDIELDELPPGGRMQDATV</sequence>
<name>A0A934WP12_9BURK</name>
<reference evidence="1" key="1">
    <citation type="journal article" date="2012" name="J. Microbiol. Biotechnol.">
        <title>Ramlibacter ginsenosidimutans sp. nov., with ginsenoside-converting activity.</title>
        <authorList>
            <person name="Wang L."/>
            <person name="An D.S."/>
            <person name="Kim S.G."/>
            <person name="Jin F.X."/>
            <person name="Kim S.C."/>
            <person name="Lee S.T."/>
            <person name="Im W.T."/>
        </authorList>
    </citation>
    <scope>NUCLEOTIDE SEQUENCE</scope>
    <source>
        <strain evidence="1">KACC 17527</strain>
    </source>
</reference>
<proteinExistence type="predicted"/>
<accession>A0A934WP12</accession>
<dbReference type="AlphaFoldDB" id="A0A934WP12"/>
<reference evidence="1" key="2">
    <citation type="submission" date="2021-01" db="EMBL/GenBank/DDBJ databases">
        <authorList>
            <person name="Kang M."/>
        </authorList>
    </citation>
    <scope>NUCLEOTIDE SEQUENCE</scope>
    <source>
        <strain evidence="1">KACC 17527</strain>
    </source>
</reference>
<evidence type="ECO:0000313" key="2">
    <source>
        <dbReference type="Proteomes" id="UP000630528"/>
    </source>
</evidence>
<keyword evidence="2" id="KW-1185">Reference proteome</keyword>
<dbReference type="Proteomes" id="UP000630528">
    <property type="component" value="Unassembled WGS sequence"/>
</dbReference>